<dbReference type="EMBL" id="VSSQ01004605">
    <property type="protein sequence ID" value="MPM25904.1"/>
    <property type="molecule type" value="Genomic_DNA"/>
</dbReference>
<feature type="transmembrane region" description="Helical" evidence="1">
    <location>
        <begin position="147"/>
        <end position="165"/>
    </location>
</feature>
<reference evidence="2" key="1">
    <citation type="submission" date="2019-08" db="EMBL/GenBank/DDBJ databases">
        <authorList>
            <person name="Kucharzyk K."/>
            <person name="Murdoch R.W."/>
            <person name="Higgins S."/>
            <person name="Loffler F."/>
        </authorList>
    </citation>
    <scope>NUCLEOTIDE SEQUENCE</scope>
</reference>
<keyword evidence="1" id="KW-1133">Transmembrane helix</keyword>
<sequence>MTRRFPKFLKYVLVYALLVMLGIGMLFLSGLAPQDQVEQHYLNSIDQLAPEYQNHHILRQVWGSYSLDDWTEVIILSLSTYMDVSDNPSSVMTNAYPLEDDFTLYDAKATVENHEPADVFYVRYWHGFRIYVRALLSVMDYGTMRTLIMWTFFLLMAAVAAMLTLKTRSVWPPMLFTAGILFVNPVVASALFQYSVCFVIAFIGMLFVPKWQKNPQSAWMGFMILGMATMFFDFYTAPLITLGLPLLGWLICDNYSAHPAPVKKQALWSLKAVGVWFSSYVSMWIVKLVLTSLFTNQDAFGSAWGATVERLGIEKSPEYLYRYDKVEALISPFKHLFDWPMLVIFAVILLVAGVVMLLLRTKKDSYARGIVMLGIAMLPIVWTLVATQPMIMHAHFQYRILAVTMLGGMYFWLMSVDRNRLPDIRLGLPEAAPPAAAQKADDSSD</sequence>
<protein>
    <recommendedName>
        <fullName evidence="3">Glycosyltransferase RgtA/B/C/D-like domain-containing protein</fullName>
    </recommendedName>
</protein>
<gene>
    <name evidence="2" type="ORF">SDC9_72405</name>
</gene>
<keyword evidence="1" id="KW-0812">Transmembrane</keyword>
<proteinExistence type="predicted"/>
<evidence type="ECO:0008006" key="3">
    <source>
        <dbReference type="Google" id="ProtNLM"/>
    </source>
</evidence>
<accession>A0A644YIG8</accession>
<name>A0A644YIG8_9ZZZZ</name>
<dbReference type="AlphaFoldDB" id="A0A644YIG8"/>
<feature type="transmembrane region" description="Helical" evidence="1">
    <location>
        <begin position="396"/>
        <end position="416"/>
    </location>
</feature>
<feature type="transmembrane region" description="Helical" evidence="1">
    <location>
        <begin position="219"/>
        <end position="252"/>
    </location>
</feature>
<evidence type="ECO:0000256" key="1">
    <source>
        <dbReference type="SAM" id="Phobius"/>
    </source>
</evidence>
<feature type="transmembrane region" description="Helical" evidence="1">
    <location>
        <begin position="366"/>
        <end position="384"/>
    </location>
</feature>
<evidence type="ECO:0000313" key="2">
    <source>
        <dbReference type="EMBL" id="MPM25904.1"/>
    </source>
</evidence>
<keyword evidence="1" id="KW-0472">Membrane</keyword>
<feature type="transmembrane region" description="Helical" evidence="1">
    <location>
        <begin position="339"/>
        <end position="359"/>
    </location>
</feature>
<feature type="transmembrane region" description="Helical" evidence="1">
    <location>
        <begin position="186"/>
        <end position="207"/>
    </location>
</feature>
<feature type="transmembrane region" description="Helical" evidence="1">
    <location>
        <begin position="273"/>
        <end position="294"/>
    </location>
</feature>
<comment type="caution">
    <text evidence="2">The sequence shown here is derived from an EMBL/GenBank/DDBJ whole genome shotgun (WGS) entry which is preliminary data.</text>
</comment>
<feature type="transmembrane region" description="Helical" evidence="1">
    <location>
        <begin position="12"/>
        <end position="32"/>
    </location>
</feature>
<organism evidence="2">
    <name type="scientific">bioreactor metagenome</name>
    <dbReference type="NCBI Taxonomy" id="1076179"/>
    <lineage>
        <taxon>unclassified sequences</taxon>
        <taxon>metagenomes</taxon>
        <taxon>ecological metagenomes</taxon>
    </lineage>
</organism>